<keyword evidence="4" id="KW-0949">S-adenosyl-L-methionine</keyword>
<dbReference type="EMBL" id="CP013235">
    <property type="protein sequence ID" value="AMP09468.1"/>
    <property type="molecule type" value="Genomic_DNA"/>
</dbReference>
<evidence type="ECO:0000259" key="6">
    <source>
        <dbReference type="Pfam" id="PF07669"/>
    </source>
</evidence>
<dbReference type="PATRIC" id="fig|279058.17.peg.1802"/>
<dbReference type="Pfam" id="PF07669">
    <property type="entry name" value="Eco57I"/>
    <property type="match status" value="1"/>
</dbReference>
<feature type="domain" description="Type II methyltransferase M.TaqI-like" evidence="6">
    <location>
        <begin position="207"/>
        <end position="309"/>
    </location>
</feature>
<evidence type="ECO:0000256" key="2">
    <source>
        <dbReference type="ARBA" id="ARBA00022603"/>
    </source>
</evidence>
<dbReference type="GO" id="GO:0032259">
    <property type="term" value="P:methylation"/>
    <property type="evidence" value="ECO:0007669"/>
    <property type="project" value="UniProtKB-KW"/>
</dbReference>
<protein>
    <recommendedName>
        <fullName evidence="1">site-specific DNA-methyltransferase (adenine-specific)</fullName>
        <ecNumber evidence="1">2.1.1.72</ecNumber>
    </recommendedName>
</protein>
<name>A0A127PP45_9BURK</name>
<dbReference type="EC" id="2.1.1.72" evidence="1"/>
<comment type="catalytic activity">
    <reaction evidence="5">
        <text>a 2'-deoxyadenosine in DNA + S-adenosyl-L-methionine = an N(6)-methyl-2'-deoxyadenosine in DNA + S-adenosyl-L-homocysteine + H(+)</text>
        <dbReference type="Rhea" id="RHEA:15197"/>
        <dbReference type="Rhea" id="RHEA-COMP:12418"/>
        <dbReference type="Rhea" id="RHEA-COMP:12419"/>
        <dbReference type="ChEBI" id="CHEBI:15378"/>
        <dbReference type="ChEBI" id="CHEBI:57856"/>
        <dbReference type="ChEBI" id="CHEBI:59789"/>
        <dbReference type="ChEBI" id="CHEBI:90615"/>
        <dbReference type="ChEBI" id="CHEBI:90616"/>
        <dbReference type="EC" id="2.1.1.72"/>
    </reaction>
</comment>
<evidence type="ECO:0000313" key="7">
    <source>
        <dbReference type="EMBL" id="AMP09468.1"/>
    </source>
</evidence>
<dbReference type="GO" id="GO:0003676">
    <property type="term" value="F:nucleic acid binding"/>
    <property type="evidence" value="ECO:0007669"/>
    <property type="project" value="InterPro"/>
</dbReference>
<accession>A0A127PP45</accession>
<dbReference type="AlphaFoldDB" id="A0A127PP45"/>
<dbReference type="RefSeq" id="WP_061533000.1">
    <property type="nucleotide sequence ID" value="NZ_CP013233.1"/>
</dbReference>
<dbReference type="PRINTS" id="PR00507">
    <property type="entry name" value="N12N6MTFRASE"/>
</dbReference>
<evidence type="ECO:0000313" key="8">
    <source>
        <dbReference type="Proteomes" id="UP000071778"/>
    </source>
</evidence>
<evidence type="ECO:0000256" key="5">
    <source>
        <dbReference type="ARBA" id="ARBA00047942"/>
    </source>
</evidence>
<dbReference type="InterPro" id="IPR050953">
    <property type="entry name" value="N4_N6_ade-DNA_methylase"/>
</dbReference>
<dbReference type="CDD" id="cd02440">
    <property type="entry name" value="AdoMet_MTases"/>
    <property type="match status" value="1"/>
</dbReference>
<evidence type="ECO:0000256" key="4">
    <source>
        <dbReference type="ARBA" id="ARBA00022691"/>
    </source>
</evidence>
<dbReference type="REBASE" id="140063">
    <property type="entry name" value="M.Car282ORF1687P"/>
</dbReference>
<dbReference type="PANTHER" id="PTHR33841">
    <property type="entry name" value="DNA METHYLTRANSFERASE YEEA-RELATED"/>
    <property type="match status" value="1"/>
</dbReference>
<dbReference type="PANTHER" id="PTHR33841:SF1">
    <property type="entry name" value="DNA METHYLTRANSFERASE A"/>
    <property type="match status" value="1"/>
</dbReference>
<dbReference type="GO" id="GO:0009007">
    <property type="term" value="F:site-specific DNA-methyltransferase (adenine-specific) activity"/>
    <property type="evidence" value="ECO:0007669"/>
    <property type="project" value="UniProtKB-EC"/>
</dbReference>
<dbReference type="GO" id="GO:0006304">
    <property type="term" value="P:DNA modification"/>
    <property type="evidence" value="ECO:0007669"/>
    <property type="project" value="InterPro"/>
</dbReference>
<dbReference type="OrthoDB" id="9784823at2"/>
<keyword evidence="8" id="KW-1185">Reference proteome</keyword>
<dbReference type="InterPro" id="IPR011639">
    <property type="entry name" value="MethylTrfase_TaqI-like_dom"/>
</dbReference>
<dbReference type="Gene3D" id="3.40.50.150">
    <property type="entry name" value="Vaccinia Virus protein VP39"/>
    <property type="match status" value="1"/>
</dbReference>
<keyword evidence="2 7" id="KW-0489">Methyltransferase</keyword>
<gene>
    <name evidence="7" type="ORF">CAter282_1687</name>
</gene>
<keyword evidence="3" id="KW-0808">Transferase</keyword>
<dbReference type="InterPro" id="IPR029063">
    <property type="entry name" value="SAM-dependent_MTases_sf"/>
</dbReference>
<dbReference type="PROSITE" id="PS00092">
    <property type="entry name" value="N6_MTASE"/>
    <property type="match status" value="1"/>
</dbReference>
<reference evidence="7 8" key="1">
    <citation type="submission" date="2015-11" db="EMBL/GenBank/DDBJ databases">
        <title>Exploring the genomic traits of fungus-feeding bacterial genus Collimonas.</title>
        <authorList>
            <person name="Song C."/>
            <person name="Schmidt R."/>
            <person name="de Jager V."/>
            <person name="Krzyzanowska D."/>
            <person name="Jongedijk E."/>
            <person name="Cankar K."/>
            <person name="Beekwilder J."/>
            <person name="van Veen A."/>
            <person name="de Boer W."/>
            <person name="van Veen J.A."/>
            <person name="Garbeva P."/>
        </authorList>
    </citation>
    <scope>NUCLEOTIDE SEQUENCE [LARGE SCALE GENOMIC DNA]</scope>
    <source>
        <strain evidence="7 8">Ter282</strain>
    </source>
</reference>
<evidence type="ECO:0000256" key="1">
    <source>
        <dbReference type="ARBA" id="ARBA00011900"/>
    </source>
</evidence>
<dbReference type="InterPro" id="IPR002052">
    <property type="entry name" value="DNA_methylase_N6_adenine_CS"/>
</dbReference>
<evidence type="ECO:0000256" key="3">
    <source>
        <dbReference type="ARBA" id="ARBA00022679"/>
    </source>
</evidence>
<proteinExistence type="predicted"/>
<dbReference type="SUPFAM" id="SSF53335">
    <property type="entry name" value="S-adenosyl-L-methionine-dependent methyltransferases"/>
    <property type="match status" value="1"/>
</dbReference>
<sequence length="581" mass="64953">MNKSVSPNVEKRQFARQIRQIARFVSEGEYDVKDVVGTLVVIWSKRQAPGLSCSGFRYLRSLARSKEIQSFVEWLCCRDFLEAAYWLSSAYSIWTGQEYRKKLAMFFTPPSLTRRLLDDLEQFGASFLKHSFFDPACGGAAFLAPIALRMKSELKAKGKSDEHILRHVEQHLFGTDLDPVLCQMSNQFLRIALADEIVQARIEPNFHVTKANSLSDVASLYGSFDVLVCNPPYRKMAAEEVAVYREDYDTVIEAQPNLYGLFMTLGLRLLRPTGVAAFVTPTSFLSGQYFSKLRTHLMENAEIVNIGIVRDRSGVFIDVDQETALTILKRRAPKYATETTANVSVVSRHGDLTSVGRCVIPNSGSAWPIPRTEGDAELIQLIGKSKYRLSDYGYRPRTGVFVWNRDKRPTFHSWKEAKAASAVAPFPLFWSSDIRPGGVVAFDGAPKSNFEPCFVDVLTNSSVSILRRPSVLLQRVTSNDQQLRLVAGVVPTEVFRRFGGFIGENHVVALESQADIPAFSPEVLVAVLGSQPVDRYFRCISGATNVSIFELQLLPLPDPKRLCALLKIGLAINEAVIQAYR</sequence>
<organism evidence="7 8">
    <name type="scientific">Collimonas arenae</name>
    <dbReference type="NCBI Taxonomy" id="279058"/>
    <lineage>
        <taxon>Bacteria</taxon>
        <taxon>Pseudomonadati</taxon>
        <taxon>Pseudomonadota</taxon>
        <taxon>Betaproteobacteria</taxon>
        <taxon>Burkholderiales</taxon>
        <taxon>Oxalobacteraceae</taxon>
        <taxon>Collimonas</taxon>
    </lineage>
</organism>
<dbReference type="Proteomes" id="UP000071778">
    <property type="component" value="Chromosome"/>
</dbReference>